<keyword evidence="2" id="KW-1185">Reference proteome</keyword>
<reference evidence="1" key="1">
    <citation type="submission" date="2021-01" db="EMBL/GenBank/DDBJ databases">
        <title>Genome public.</title>
        <authorList>
            <person name="Liu C."/>
            <person name="Sun Q."/>
        </authorList>
    </citation>
    <scope>NUCLEOTIDE SEQUENCE</scope>
    <source>
        <strain evidence="1">YIM B02565</strain>
    </source>
</reference>
<dbReference type="AlphaFoldDB" id="A0A937FDC1"/>
<dbReference type="Gene3D" id="3.40.50.2020">
    <property type="match status" value="1"/>
</dbReference>
<dbReference type="CDD" id="cd06223">
    <property type="entry name" value="PRTases_typeI"/>
    <property type="match status" value="1"/>
</dbReference>
<dbReference type="InterPro" id="IPR000836">
    <property type="entry name" value="PRTase_dom"/>
</dbReference>
<sequence length="57" mass="6394">MLEISGNIKNENFVAIILVDLCSKGGTFMLTEEKLKEMGAKEIYLAVTHCENTIFEI</sequence>
<organism evidence="1 2">
    <name type="scientific">Clostridium paridis</name>
    <dbReference type="NCBI Taxonomy" id="2803863"/>
    <lineage>
        <taxon>Bacteria</taxon>
        <taxon>Bacillati</taxon>
        <taxon>Bacillota</taxon>
        <taxon>Clostridia</taxon>
        <taxon>Eubacteriales</taxon>
        <taxon>Clostridiaceae</taxon>
        <taxon>Clostridium</taxon>
    </lineage>
</organism>
<evidence type="ECO:0000313" key="2">
    <source>
        <dbReference type="Proteomes" id="UP000623681"/>
    </source>
</evidence>
<proteinExistence type="predicted"/>
<dbReference type="InterPro" id="IPR029057">
    <property type="entry name" value="PRTase-like"/>
</dbReference>
<comment type="caution">
    <text evidence="1">The sequence shown here is derived from an EMBL/GenBank/DDBJ whole genome shotgun (WGS) entry which is preliminary data.</text>
</comment>
<gene>
    <name evidence="1" type="ORF">JK634_09070</name>
</gene>
<name>A0A937FDC1_9CLOT</name>
<evidence type="ECO:0008006" key="3">
    <source>
        <dbReference type="Google" id="ProtNLM"/>
    </source>
</evidence>
<dbReference type="Proteomes" id="UP000623681">
    <property type="component" value="Unassembled WGS sequence"/>
</dbReference>
<accession>A0A937FDC1</accession>
<dbReference type="SUPFAM" id="SSF53271">
    <property type="entry name" value="PRTase-like"/>
    <property type="match status" value="1"/>
</dbReference>
<protein>
    <recommendedName>
        <fullName evidence="3">Phosphoribosyl pyrophosphate synthase</fullName>
    </recommendedName>
</protein>
<dbReference type="EMBL" id="JAESWA010000022">
    <property type="protein sequence ID" value="MBL4931955.1"/>
    <property type="molecule type" value="Genomic_DNA"/>
</dbReference>
<evidence type="ECO:0000313" key="1">
    <source>
        <dbReference type="EMBL" id="MBL4931955.1"/>
    </source>
</evidence>